<proteinExistence type="predicted"/>
<dbReference type="GeneID" id="80518011"/>
<accession>A0A6N1NIQ4</accession>
<reference evidence="1" key="2">
    <citation type="journal article" date="2018" name="Nat. Commun.">
        <title>Tailed giant Tupanvirus possesses the most complete translational apparatus of the known virosphere.</title>
        <authorList>
            <person name="Abrahao J."/>
            <person name="Silva L."/>
            <person name="Silva L.S."/>
            <person name="Khalil J.Y.B."/>
            <person name="Rodrigues R."/>
            <person name="Arantes T."/>
            <person name="Assis F."/>
            <person name="Boratto P."/>
            <person name="Andrade M."/>
            <person name="Kroon E.G."/>
            <person name="Ribeiro B."/>
            <person name="Bergier I."/>
            <person name="Seligmann H."/>
            <person name="Ghigo E."/>
            <person name="Colson P."/>
            <person name="Levasseur A."/>
            <person name="Kroemer G."/>
            <person name="Raoult D."/>
            <person name="La Scola B."/>
        </authorList>
    </citation>
    <scope>NUCLEOTIDE SEQUENCE [LARGE SCALE GENOMIC DNA]</scope>
    <source>
        <strain evidence="1">Soda lake</strain>
    </source>
</reference>
<reference evidence="1" key="1">
    <citation type="submission" date="2017-01" db="EMBL/GenBank/DDBJ databases">
        <authorList>
            <person name="Assis F.L."/>
            <person name="Abrahao J.S."/>
            <person name="Silva L."/>
            <person name="Khalil J.B."/>
            <person name="Rodrigues R."/>
            <person name="Silva L.S."/>
            <person name="Arantes T."/>
            <person name="Boratto P."/>
            <person name="Andrade M."/>
            <person name="Kroon E.G."/>
            <person name="Ribeiro B."/>
            <person name="Bergier I."/>
            <person name="Seligmann H."/>
            <person name="Ghigo E."/>
            <person name="Colson P."/>
            <person name="Levasseur A."/>
            <person name="Raoult D."/>
            <person name="Scola B.L."/>
        </authorList>
    </citation>
    <scope>NUCLEOTIDE SEQUENCE</scope>
    <source>
        <strain evidence="1">Soda lake</strain>
    </source>
</reference>
<evidence type="ECO:0000313" key="1">
    <source>
        <dbReference type="EMBL" id="QKU34785.1"/>
    </source>
</evidence>
<protein>
    <submittedName>
        <fullName evidence="1">Putative orfan</fullName>
    </submittedName>
</protein>
<dbReference type="EMBL" id="KY523104">
    <property type="protein sequence ID" value="QKU34785.1"/>
    <property type="molecule type" value="Genomic_DNA"/>
</dbReference>
<name>A0A6N1NIQ4_9VIRU</name>
<dbReference type="KEGG" id="vg:80518011"/>
<organism evidence="1">
    <name type="scientific">Tupanvirus soda lake</name>
    <dbReference type="NCBI Taxonomy" id="2126985"/>
    <lineage>
        <taxon>Viruses</taxon>
        <taxon>Varidnaviria</taxon>
        <taxon>Bamfordvirae</taxon>
        <taxon>Nucleocytoviricota</taxon>
        <taxon>Megaviricetes</taxon>
        <taxon>Imitervirales</taxon>
        <taxon>Mimiviridae</taxon>
        <taxon>Megamimivirinae</taxon>
        <taxon>Tupanvirus</taxon>
        <taxon>Tupanvirus salinum</taxon>
    </lineage>
</organism>
<sequence>MSIPSVISAEVQKVFIDKYFLDDIGLAIINEHFKRENITLSIIDDTIYLKFNKNNSVFKLDEHRIIKRLVQLYSTKNEKRSIYPEYLNLINKQSQTPPKLESN</sequence>
<dbReference type="RefSeq" id="YP_010781433.1">
    <property type="nucleotide sequence ID" value="NC_075039.1"/>
</dbReference>